<dbReference type="SUPFAM" id="SSF51905">
    <property type="entry name" value="FAD/NAD(P)-binding domain"/>
    <property type="match status" value="1"/>
</dbReference>
<dbReference type="InterPro" id="IPR002938">
    <property type="entry name" value="FAD-bd"/>
</dbReference>
<proteinExistence type="inferred from homology"/>
<keyword evidence="6" id="KW-1185">Reference proteome</keyword>
<evidence type="ECO:0000256" key="1">
    <source>
        <dbReference type="ARBA" id="ARBA00023002"/>
    </source>
</evidence>
<dbReference type="Proteomes" id="UP001177140">
    <property type="component" value="Unassembled WGS sequence"/>
</dbReference>
<comment type="caution">
    <text evidence="5">The sequence shown here is derived from an EMBL/GenBank/DDBJ whole genome shotgun (WGS) entry which is preliminary data.</text>
</comment>
<evidence type="ECO:0000313" key="5">
    <source>
        <dbReference type="EMBL" id="MCL7024223.1"/>
    </source>
</evidence>
<name>A0AA41S0V1_PAPNU</name>
<dbReference type="AlphaFoldDB" id="A0AA41S0V1"/>
<dbReference type="GO" id="GO:0004497">
    <property type="term" value="F:monooxygenase activity"/>
    <property type="evidence" value="ECO:0007669"/>
    <property type="project" value="UniProtKB-KW"/>
</dbReference>
<evidence type="ECO:0000313" key="6">
    <source>
        <dbReference type="Proteomes" id="UP001177140"/>
    </source>
</evidence>
<evidence type="ECO:0000256" key="2">
    <source>
        <dbReference type="ARBA" id="ARBA00023033"/>
    </source>
</evidence>
<dbReference type="PRINTS" id="PR00420">
    <property type="entry name" value="RNGMNOXGNASE"/>
</dbReference>
<dbReference type="InterPro" id="IPR044560">
    <property type="entry name" value="MOase"/>
</dbReference>
<gene>
    <name evidence="5" type="ORF">MKW94_010842</name>
</gene>
<keyword evidence="1" id="KW-0560">Oxidoreductase</keyword>
<dbReference type="GO" id="GO:0071949">
    <property type="term" value="F:FAD binding"/>
    <property type="evidence" value="ECO:0007669"/>
    <property type="project" value="InterPro"/>
</dbReference>
<sequence>MSNYTEEKGIVIVGGGICGLATALALHKKGIESVVLEKAESIRAAGSAIGIFTNGWYALDQLGLANQLRQKAILLKGFRDIEFNNPKEQEVPMGNGELRCLKRSDLVQTLADSLPNETIRFGCHIVSAKFDPINSQPLLHLQDGSVIKPKVVIGCDGVNYVVSELIGLKPTNLFASCAVRGFTNYPSGHGFSNEFLRIRKNNIILGRLPVDNYLVHWFVGRPGTSSDLRVSKDPELIRESTIESINDFPPECVEMVKKCDLNEVSLTNLRYRPPLDILLGNFRKGTVIVAGDVMHVWGPYIGQGGAAALEDGIVLARNLAQAMCKKRGTTADGNQVTQERIGKAMDQFVKERRMRLFMMSLNTYILGRLLEASSPLTKFVLIVGLILFFSNSLGHSQHNCGPL</sequence>
<dbReference type="Gene3D" id="3.50.50.60">
    <property type="entry name" value="FAD/NAD(P)-binding domain"/>
    <property type="match status" value="1"/>
</dbReference>
<dbReference type="EMBL" id="JAJJMA010032056">
    <property type="protein sequence ID" value="MCL7024223.1"/>
    <property type="molecule type" value="Genomic_DNA"/>
</dbReference>
<evidence type="ECO:0000259" key="4">
    <source>
        <dbReference type="Pfam" id="PF01494"/>
    </source>
</evidence>
<reference evidence="5" key="1">
    <citation type="submission" date="2022-03" db="EMBL/GenBank/DDBJ databases">
        <title>A functionally conserved STORR gene fusion in Papaver species that diverged 16.8 million years ago.</title>
        <authorList>
            <person name="Catania T."/>
        </authorList>
    </citation>
    <scope>NUCLEOTIDE SEQUENCE</scope>
    <source>
        <strain evidence="5">S-191538</strain>
    </source>
</reference>
<comment type="similarity">
    <text evidence="3">Belongs to the 3-hydroxybenzoate 6-hydroxylase family.</text>
</comment>
<accession>A0AA41S0V1</accession>
<dbReference type="PANTHER" id="PTHR45934:SF2">
    <property type="entry name" value="MONOOXYGENASE 1"/>
    <property type="match status" value="1"/>
</dbReference>
<organism evidence="5 6">
    <name type="scientific">Papaver nudicaule</name>
    <name type="common">Iceland poppy</name>
    <dbReference type="NCBI Taxonomy" id="74823"/>
    <lineage>
        <taxon>Eukaryota</taxon>
        <taxon>Viridiplantae</taxon>
        <taxon>Streptophyta</taxon>
        <taxon>Embryophyta</taxon>
        <taxon>Tracheophyta</taxon>
        <taxon>Spermatophyta</taxon>
        <taxon>Magnoliopsida</taxon>
        <taxon>Ranunculales</taxon>
        <taxon>Papaveraceae</taxon>
        <taxon>Papaveroideae</taxon>
        <taxon>Papaver</taxon>
    </lineage>
</organism>
<dbReference type="InterPro" id="IPR036188">
    <property type="entry name" value="FAD/NAD-bd_sf"/>
</dbReference>
<evidence type="ECO:0000256" key="3">
    <source>
        <dbReference type="ARBA" id="ARBA00024018"/>
    </source>
</evidence>
<keyword evidence="2" id="KW-0503">Monooxygenase</keyword>
<feature type="domain" description="FAD-binding" evidence="4">
    <location>
        <begin position="10"/>
        <end position="323"/>
    </location>
</feature>
<protein>
    <recommendedName>
        <fullName evidence="4">FAD-binding domain-containing protein</fullName>
    </recommendedName>
</protein>
<dbReference type="PANTHER" id="PTHR45934">
    <property type="entry name" value="FAD/NAD(P)-BINDING OXIDOREDUCTASE FAMILY PROTEIN"/>
    <property type="match status" value="1"/>
</dbReference>
<dbReference type="Pfam" id="PF01494">
    <property type="entry name" value="FAD_binding_3"/>
    <property type="match status" value="1"/>
</dbReference>